<accession>A0A6S8APJ6</accession>
<proteinExistence type="predicted"/>
<keyword evidence="7 11" id="KW-1133">Transmembrane helix</keyword>
<feature type="transmembrane region" description="Helical" evidence="11">
    <location>
        <begin position="1077"/>
        <end position="1099"/>
    </location>
</feature>
<protein>
    <recommendedName>
        <fullName evidence="12">Ion transport domain-containing protein</fullName>
    </recommendedName>
</protein>
<feature type="transmembrane region" description="Helical" evidence="11">
    <location>
        <begin position="629"/>
        <end position="649"/>
    </location>
</feature>
<feature type="transmembrane region" description="Helical" evidence="11">
    <location>
        <begin position="52"/>
        <end position="71"/>
    </location>
</feature>
<feature type="transmembrane region" description="Helical" evidence="11">
    <location>
        <begin position="604"/>
        <end position="623"/>
    </location>
</feature>
<dbReference type="PANTHER" id="PTHR11537:SF254">
    <property type="entry name" value="POTASSIUM VOLTAGE-GATED CHANNEL PROTEIN SHAB"/>
    <property type="match status" value="1"/>
</dbReference>
<feature type="transmembrane region" description="Helical" evidence="11">
    <location>
        <begin position="233"/>
        <end position="257"/>
    </location>
</feature>
<dbReference type="EMBL" id="HBIN01005535">
    <property type="protein sequence ID" value="CAE0433677.1"/>
    <property type="molecule type" value="Transcribed_RNA"/>
</dbReference>
<dbReference type="InterPro" id="IPR028325">
    <property type="entry name" value="VG_K_chnl"/>
</dbReference>
<gene>
    <name evidence="13" type="ORF">ASTO00021_LOCUS3997</name>
    <name evidence="14" type="ORF">ASTO00021_LOCUS3998</name>
</gene>
<evidence type="ECO:0000256" key="7">
    <source>
        <dbReference type="ARBA" id="ARBA00022989"/>
    </source>
</evidence>
<evidence type="ECO:0000256" key="2">
    <source>
        <dbReference type="ARBA" id="ARBA00022448"/>
    </source>
</evidence>
<evidence type="ECO:0000259" key="12">
    <source>
        <dbReference type="Pfam" id="PF00520"/>
    </source>
</evidence>
<feature type="transmembrane region" description="Helical" evidence="11">
    <location>
        <begin position="1031"/>
        <end position="1052"/>
    </location>
</feature>
<sequence length="1142" mass="127356">MILNRSTVKTVLEGEGFWGRYFATFLSFLVTLSASTYSLSTVDEYEERYNRGFLIVEYIATFCFTLEYCLRVWVADSILYYAISPIAVVDLLSFLPSWFDLVLPGNNFPALQFLRVIRLLKLLTNSNLGSEASDAFVKSFREQKGVLVAASFAGGSIWIITSSLLYLAEKENTAMEWCYPNNGEGKGCVCNDDGCTGTECICMHRFRSIPSSMFFVLLNLSGEFPLADKHSSWGRLICVCTAILSVGFFSIPVGLVASTIERSISAMNKAKVIRNLDESDDTGRVLRGDEENAERIDEPYFVRYKCYKIAVCILCFISACAAIVSTIDGIGDSIAKMCQSVDVVCALFFLNEHMARITSAGVNNSLWPILRLDIFEIVDLLAWAPTLLMILLSLPYNASVILIIASFRLVKFDRYMNGFLVIRKVIKTSAGILAVGAWTTICCLIICSAMMYYAERGNPDPNIRKYYKSVPDAMWLTLLNLSGEAPLCDYSTAGKIIVSFLSIFAVPVLAVPIGAIEAAFTLAMEEINQHENPIEVETETSSLEYRLVRSPLETQSAYSYGSISGSTVIQIQQESELIDDRFSRFLLKAIVRIVKGYGKWGDRFIFVSIFTTIVAIILEALSTTERAHGYSHAFDIMETILIAWFTLEFMLRAICLGKEYLCSKFCIVDALATFPWYLGKGIIGPSITSVMRKYDGPLRMFRLLRIFSLDRYAPSITLLDDAVTKSWKGLAVSGWLSFVAWYGFNGFIYIVENNKHQWRFRNALSSGQFSAILLTSDYPLVDFSPAGRVGCSFAIVLAVAIVSTPSALVAESFTDILAGKAEERRRRRQTAAVQLQKMFRNHLRLPTSRRNISQNQFLLLVSDAREHARALRGLSSPNPSVIAHFCMWKNGKSAGAGILRAFIILLILLNGLAVILESIPEVKQTITHLCFQGFETVSVIMFTIEYILNCLTSQYDPKHQFSMRCYTGSFIGLADLLSIAPFFVQLVLYSIGVHFDATVFRIARVIRIIELEHFFPAFSLLDDVFQKVSPVLKATGVLAAFCWIAAASLFYFSEPHSEAEANFNKLSQNEKDSEQPVVFTSVVDAMFYTAIFLTGEWAVVDFTPMGALVSVFTALVGTALFSTLVGALMDAFQDMLTEQHSL</sequence>
<evidence type="ECO:0000256" key="5">
    <source>
        <dbReference type="ARBA" id="ARBA00022826"/>
    </source>
</evidence>
<feature type="transmembrane region" description="Helical" evidence="11">
    <location>
        <begin position="897"/>
        <end position="919"/>
    </location>
</feature>
<feature type="transmembrane region" description="Helical" evidence="11">
    <location>
        <begin position="730"/>
        <end position="751"/>
    </location>
</feature>
<feature type="transmembrane region" description="Helical" evidence="11">
    <location>
        <begin position="969"/>
        <end position="991"/>
    </location>
</feature>
<dbReference type="GO" id="GO:0001508">
    <property type="term" value="P:action potential"/>
    <property type="evidence" value="ECO:0007669"/>
    <property type="project" value="TreeGrafter"/>
</dbReference>
<keyword evidence="2" id="KW-0813">Transport</keyword>
<keyword evidence="10" id="KW-0407">Ion channel</keyword>
<keyword evidence="5" id="KW-0631">Potassium channel</keyword>
<dbReference type="EMBL" id="HBIN01005534">
    <property type="protein sequence ID" value="CAE0433676.1"/>
    <property type="molecule type" value="Transcribed_RNA"/>
</dbReference>
<keyword evidence="6" id="KW-0630">Potassium</keyword>
<feature type="transmembrane region" description="Helical" evidence="11">
    <location>
        <begin position="496"/>
        <end position="520"/>
    </location>
</feature>
<feature type="transmembrane region" description="Helical" evidence="11">
    <location>
        <begin position="1105"/>
        <end position="1129"/>
    </location>
</feature>
<dbReference type="PANTHER" id="PTHR11537">
    <property type="entry name" value="VOLTAGE-GATED POTASSIUM CHANNEL"/>
    <property type="match status" value="1"/>
</dbReference>
<dbReference type="GO" id="GO:0008076">
    <property type="term" value="C:voltage-gated potassium channel complex"/>
    <property type="evidence" value="ECO:0007669"/>
    <property type="project" value="InterPro"/>
</dbReference>
<feature type="transmembrane region" description="Helical" evidence="11">
    <location>
        <begin position="78"/>
        <end position="99"/>
    </location>
</feature>
<evidence type="ECO:0000256" key="6">
    <source>
        <dbReference type="ARBA" id="ARBA00022958"/>
    </source>
</evidence>
<keyword evidence="3" id="KW-0633">Potassium transport</keyword>
<dbReference type="Gene3D" id="1.10.287.70">
    <property type="match status" value="4"/>
</dbReference>
<feature type="domain" description="Ion transport" evidence="12">
    <location>
        <begin position="901"/>
        <end position="1136"/>
    </location>
</feature>
<dbReference type="Pfam" id="PF00520">
    <property type="entry name" value="Ion_trans"/>
    <property type="match status" value="4"/>
</dbReference>
<evidence type="ECO:0000256" key="11">
    <source>
        <dbReference type="SAM" id="Phobius"/>
    </source>
</evidence>
<feature type="domain" description="Ion transport" evidence="12">
    <location>
        <begin position="20"/>
        <end position="262"/>
    </location>
</feature>
<reference evidence="14" key="1">
    <citation type="submission" date="2021-01" db="EMBL/GenBank/DDBJ databases">
        <authorList>
            <person name="Corre E."/>
            <person name="Pelletier E."/>
            <person name="Niang G."/>
            <person name="Scheremetjew M."/>
            <person name="Finn R."/>
            <person name="Kale V."/>
            <person name="Holt S."/>
            <person name="Cochrane G."/>
            <person name="Meng A."/>
            <person name="Brown T."/>
            <person name="Cohen L."/>
        </authorList>
    </citation>
    <scope>NUCLEOTIDE SEQUENCE</scope>
    <source>
        <strain evidence="14">GSBS06</strain>
    </source>
</reference>
<evidence type="ECO:0000313" key="14">
    <source>
        <dbReference type="EMBL" id="CAE0433677.1"/>
    </source>
</evidence>
<evidence type="ECO:0000313" key="13">
    <source>
        <dbReference type="EMBL" id="CAE0433676.1"/>
    </source>
</evidence>
<dbReference type="SUPFAM" id="SSF81324">
    <property type="entry name" value="Voltage-gated potassium channels"/>
    <property type="match status" value="4"/>
</dbReference>
<evidence type="ECO:0000256" key="9">
    <source>
        <dbReference type="ARBA" id="ARBA00023136"/>
    </source>
</evidence>
<feature type="domain" description="Ion transport" evidence="12">
    <location>
        <begin position="602"/>
        <end position="813"/>
    </location>
</feature>
<feature type="transmembrane region" description="Helical" evidence="11">
    <location>
        <begin position="309"/>
        <end position="327"/>
    </location>
</feature>
<dbReference type="PRINTS" id="PR00169">
    <property type="entry name" value="KCHANNEL"/>
</dbReference>
<evidence type="ECO:0000256" key="10">
    <source>
        <dbReference type="ARBA" id="ARBA00023303"/>
    </source>
</evidence>
<organism evidence="14">
    <name type="scientific">Aplanochytrium stocchinoi</name>
    <dbReference type="NCBI Taxonomy" id="215587"/>
    <lineage>
        <taxon>Eukaryota</taxon>
        <taxon>Sar</taxon>
        <taxon>Stramenopiles</taxon>
        <taxon>Bigyra</taxon>
        <taxon>Labyrinthulomycetes</taxon>
        <taxon>Thraustochytrida</taxon>
        <taxon>Thraustochytriidae</taxon>
        <taxon>Aplanochytrium</taxon>
    </lineage>
</organism>
<dbReference type="GO" id="GO:0005249">
    <property type="term" value="F:voltage-gated potassium channel activity"/>
    <property type="evidence" value="ECO:0007669"/>
    <property type="project" value="InterPro"/>
</dbReference>
<feature type="transmembrane region" description="Helical" evidence="11">
    <location>
        <begin position="146"/>
        <end position="167"/>
    </location>
</feature>
<dbReference type="InterPro" id="IPR005821">
    <property type="entry name" value="Ion_trans_dom"/>
</dbReference>
<evidence type="ECO:0000256" key="4">
    <source>
        <dbReference type="ARBA" id="ARBA00022692"/>
    </source>
</evidence>
<comment type="subcellular location">
    <subcellularLocation>
        <location evidence="1">Membrane</location>
        <topology evidence="1">Multi-pass membrane protein</topology>
    </subcellularLocation>
</comment>
<evidence type="ECO:0000256" key="1">
    <source>
        <dbReference type="ARBA" id="ARBA00004141"/>
    </source>
</evidence>
<evidence type="ECO:0000256" key="3">
    <source>
        <dbReference type="ARBA" id="ARBA00022538"/>
    </source>
</evidence>
<evidence type="ECO:0000256" key="8">
    <source>
        <dbReference type="ARBA" id="ARBA00023065"/>
    </source>
</evidence>
<feature type="domain" description="Ion transport" evidence="12">
    <location>
        <begin position="305"/>
        <end position="520"/>
    </location>
</feature>
<feature type="transmembrane region" description="Helical" evidence="11">
    <location>
        <begin position="380"/>
        <end position="410"/>
    </location>
</feature>
<keyword evidence="9 11" id="KW-0472">Membrane</keyword>
<feature type="transmembrane region" description="Helical" evidence="11">
    <location>
        <begin position="209"/>
        <end position="227"/>
    </location>
</feature>
<dbReference type="AlphaFoldDB" id="A0A6S8APJ6"/>
<name>A0A6S8APJ6_9STRA</name>
<feature type="transmembrane region" description="Helical" evidence="11">
    <location>
        <begin position="431"/>
        <end position="454"/>
    </location>
</feature>
<keyword evidence="4 11" id="KW-0812">Transmembrane</keyword>
<keyword evidence="8" id="KW-0406">Ion transport</keyword>
<feature type="transmembrane region" description="Helical" evidence="11">
    <location>
        <begin position="21"/>
        <end position="40"/>
    </location>
</feature>